<dbReference type="Gene3D" id="3.30.465.10">
    <property type="match status" value="1"/>
</dbReference>
<dbReference type="InterPro" id="IPR044751">
    <property type="entry name" value="Ion_transp-like_CBS"/>
</dbReference>
<feature type="compositionally biased region" description="Low complexity" evidence="11">
    <location>
        <begin position="454"/>
        <end position="468"/>
    </location>
</feature>
<feature type="transmembrane region" description="Helical" evidence="12">
    <location>
        <begin position="60"/>
        <end position="82"/>
    </location>
</feature>
<dbReference type="GO" id="GO:0005886">
    <property type="term" value="C:plasma membrane"/>
    <property type="evidence" value="ECO:0007669"/>
    <property type="project" value="UniProtKB-SubCell"/>
</dbReference>
<reference evidence="15 16" key="1">
    <citation type="submission" date="2016-12" db="EMBL/GenBank/DDBJ databases">
        <authorList>
            <person name="Song W.-J."/>
            <person name="Kurnit D.M."/>
        </authorList>
    </citation>
    <scope>NUCLEOTIDE SEQUENCE [LARGE SCALE GENOMIC DNA]</scope>
    <source>
        <strain evidence="15 16">DSM 30827</strain>
    </source>
</reference>
<sequence length="474" mass="51188">MDIFISILSLLGFILLTASTGLFVAIEFAMTGLERSTIEAHVRDKGDAAARAVARDHANLSFVLSGAQLGITVTTLAAGFLAEPVLGQYFTPLLELAGLDASASRAVALIIALIVATFLSMVFGELVPKNIAITEPLATARFVVPPVNAFNTVFAWFIKSLNRSANWIVRRMGIEPADELASARSGQELGAMVRNSAEAGGLDAETAAVIDRSLRFGETTAEEVMTPRSTIDSLDAEDTVADLISLARESGHSRFPVRRGDLDDTIGFVHIKDAFSVPREERATTKLAPLARPVPFVPGTLDGDAVLNRVRSAGSQVVLIADEYGGTQGLVTIEDVVEEILGEVYDEYDDRESMRDFQRFGTSWEVAGLVRLDELEERTGYTAPDGPYETLGGLIMATLGRVPRVGDRIVLPRNAVTSFQEELESGAEGHWLARVTVMDERRVDRTILSPITPEQAEQAKQAQESRQASNGGAR</sequence>
<protein>
    <submittedName>
        <fullName evidence="15">Hemolysin C</fullName>
    </submittedName>
</protein>
<dbReference type="Gene3D" id="3.10.580.10">
    <property type="entry name" value="CBS-domain"/>
    <property type="match status" value="1"/>
</dbReference>
<dbReference type="PROSITE" id="PS51846">
    <property type="entry name" value="CNNM"/>
    <property type="match status" value="1"/>
</dbReference>
<dbReference type="InterPro" id="IPR000644">
    <property type="entry name" value="CBS_dom"/>
</dbReference>
<keyword evidence="3" id="KW-1003">Cell membrane</keyword>
<dbReference type="InterPro" id="IPR002550">
    <property type="entry name" value="CNNM"/>
</dbReference>
<keyword evidence="8 10" id="KW-0472">Membrane</keyword>
<dbReference type="OrthoDB" id="110231at2"/>
<evidence type="ECO:0000256" key="2">
    <source>
        <dbReference type="ARBA" id="ARBA00006337"/>
    </source>
</evidence>
<evidence type="ECO:0000256" key="10">
    <source>
        <dbReference type="PROSITE-ProRule" id="PRU01193"/>
    </source>
</evidence>
<evidence type="ECO:0000256" key="1">
    <source>
        <dbReference type="ARBA" id="ARBA00004651"/>
    </source>
</evidence>
<dbReference type="Pfam" id="PF00571">
    <property type="entry name" value="CBS"/>
    <property type="match status" value="1"/>
</dbReference>
<evidence type="ECO:0000256" key="4">
    <source>
        <dbReference type="ARBA" id="ARBA00022692"/>
    </source>
</evidence>
<feature type="domain" description="CNNM transmembrane" evidence="14">
    <location>
        <begin position="2"/>
        <end position="206"/>
    </location>
</feature>
<evidence type="ECO:0000256" key="3">
    <source>
        <dbReference type="ARBA" id="ARBA00022475"/>
    </source>
</evidence>
<evidence type="ECO:0000313" key="15">
    <source>
        <dbReference type="EMBL" id="AQQ15214.1"/>
    </source>
</evidence>
<feature type="region of interest" description="Disordered" evidence="11">
    <location>
        <begin position="450"/>
        <end position="474"/>
    </location>
</feature>
<dbReference type="Proteomes" id="UP000217209">
    <property type="component" value="Chromosome"/>
</dbReference>
<dbReference type="SMART" id="SM01091">
    <property type="entry name" value="CorC_HlyC"/>
    <property type="match status" value="1"/>
</dbReference>
<evidence type="ECO:0000256" key="12">
    <source>
        <dbReference type="SAM" id="Phobius"/>
    </source>
</evidence>
<dbReference type="KEGG" id="cgv:CGLAU_06255"/>
<dbReference type="CDD" id="cd04590">
    <property type="entry name" value="CBS_pair_CorC_HlyC_assoc"/>
    <property type="match status" value="1"/>
</dbReference>
<gene>
    <name evidence="15" type="primary">tlyC2</name>
    <name evidence="15" type="ORF">CGLAU_06255</name>
</gene>
<evidence type="ECO:0000256" key="11">
    <source>
        <dbReference type="SAM" id="MobiDB-lite"/>
    </source>
</evidence>
<dbReference type="InterPro" id="IPR046342">
    <property type="entry name" value="CBS_dom_sf"/>
</dbReference>
<feature type="transmembrane region" description="Helical" evidence="12">
    <location>
        <begin position="6"/>
        <end position="26"/>
    </location>
</feature>
<dbReference type="InterPro" id="IPR016169">
    <property type="entry name" value="FAD-bd_PCMH_sub2"/>
</dbReference>
<dbReference type="Pfam" id="PF03471">
    <property type="entry name" value="CorC_HlyC"/>
    <property type="match status" value="1"/>
</dbReference>
<dbReference type="InterPro" id="IPR005170">
    <property type="entry name" value="Transptr-assoc_dom"/>
</dbReference>
<evidence type="ECO:0000256" key="7">
    <source>
        <dbReference type="ARBA" id="ARBA00023122"/>
    </source>
</evidence>
<dbReference type="PANTHER" id="PTHR43099:SF6">
    <property type="entry name" value="UPF0053 PROTEIN RV1842C"/>
    <property type="match status" value="1"/>
</dbReference>
<accession>A0A1Q2HWK3</accession>
<dbReference type="EMBL" id="CP019688">
    <property type="protein sequence ID" value="AQQ15214.1"/>
    <property type="molecule type" value="Genomic_DNA"/>
</dbReference>
<dbReference type="SUPFAM" id="SSF56176">
    <property type="entry name" value="FAD-binding/transporter-associated domain-like"/>
    <property type="match status" value="1"/>
</dbReference>
<keyword evidence="5" id="KW-0677">Repeat</keyword>
<evidence type="ECO:0000256" key="6">
    <source>
        <dbReference type="ARBA" id="ARBA00022989"/>
    </source>
</evidence>
<evidence type="ECO:0000313" key="16">
    <source>
        <dbReference type="Proteomes" id="UP000217209"/>
    </source>
</evidence>
<evidence type="ECO:0000259" key="14">
    <source>
        <dbReference type="PROSITE" id="PS51846"/>
    </source>
</evidence>
<comment type="subcellular location">
    <subcellularLocation>
        <location evidence="1">Cell membrane</location>
        <topology evidence="1">Multi-pass membrane protein</topology>
    </subcellularLocation>
</comment>
<evidence type="ECO:0000256" key="5">
    <source>
        <dbReference type="ARBA" id="ARBA00022737"/>
    </source>
</evidence>
<keyword evidence="16" id="KW-1185">Reference proteome</keyword>
<dbReference type="GO" id="GO:0050660">
    <property type="term" value="F:flavin adenine dinucleotide binding"/>
    <property type="evidence" value="ECO:0007669"/>
    <property type="project" value="InterPro"/>
</dbReference>
<dbReference type="AlphaFoldDB" id="A0A1Q2HWK3"/>
<dbReference type="PANTHER" id="PTHR43099">
    <property type="entry name" value="UPF0053 PROTEIN YRKA"/>
    <property type="match status" value="1"/>
</dbReference>
<proteinExistence type="inferred from homology"/>
<keyword evidence="4 10" id="KW-0812">Transmembrane</keyword>
<keyword evidence="7 9" id="KW-0129">CBS domain</keyword>
<dbReference type="PROSITE" id="PS51371">
    <property type="entry name" value="CBS"/>
    <property type="match status" value="2"/>
</dbReference>
<dbReference type="SUPFAM" id="SSF54631">
    <property type="entry name" value="CBS-domain pair"/>
    <property type="match status" value="1"/>
</dbReference>
<name>A0A1Q2HWK3_9CORY</name>
<organism evidence="15 16">
    <name type="scientific">Corynebacterium glaucum</name>
    <dbReference type="NCBI Taxonomy" id="187491"/>
    <lineage>
        <taxon>Bacteria</taxon>
        <taxon>Bacillati</taxon>
        <taxon>Actinomycetota</taxon>
        <taxon>Actinomycetes</taxon>
        <taxon>Mycobacteriales</taxon>
        <taxon>Corynebacteriaceae</taxon>
        <taxon>Corynebacterium</taxon>
    </lineage>
</organism>
<dbReference type="Pfam" id="PF01595">
    <property type="entry name" value="CNNM"/>
    <property type="match status" value="1"/>
</dbReference>
<dbReference type="InterPro" id="IPR051676">
    <property type="entry name" value="UPF0053_domain"/>
</dbReference>
<feature type="domain" description="CBS" evidence="13">
    <location>
        <begin position="225"/>
        <end position="284"/>
    </location>
</feature>
<dbReference type="InterPro" id="IPR036318">
    <property type="entry name" value="FAD-bd_PCMH-like_sf"/>
</dbReference>
<feature type="transmembrane region" description="Helical" evidence="12">
    <location>
        <begin position="102"/>
        <end position="123"/>
    </location>
</feature>
<evidence type="ECO:0000256" key="8">
    <source>
        <dbReference type="ARBA" id="ARBA00023136"/>
    </source>
</evidence>
<keyword evidence="6 10" id="KW-1133">Transmembrane helix</keyword>
<evidence type="ECO:0000256" key="9">
    <source>
        <dbReference type="PROSITE-ProRule" id="PRU00703"/>
    </source>
</evidence>
<comment type="similarity">
    <text evidence="2">Belongs to the UPF0053 family.</text>
</comment>
<feature type="domain" description="CBS" evidence="13">
    <location>
        <begin position="290"/>
        <end position="347"/>
    </location>
</feature>
<evidence type="ECO:0000259" key="13">
    <source>
        <dbReference type="PROSITE" id="PS51371"/>
    </source>
</evidence>
<dbReference type="RefSeq" id="WP_095659932.1">
    <property type="nucleotide sequence ID" value="NZ_CP019688.1"/>
</dbReference>